<dbReference type="InterPro" id="IPR011528">
    <property type="entry name" value="NERD"/>
</dbReference>
<dbReference type="Proteomes" id="UP000321491">
    <property type="component" value="Unassembled WGS sequence"/>
</dbReference>
<evidence type="ECO:0000259" key="1">
    <source>
        <dbReference type="PROSITE" id="PS50965"/>
    </source>
</evidence>
<dbReference type="OrthoDB" id="2164794at2"/>
<dbReference type="Pfam" id="PF08378">
    <property type="entry name" value="NERD"/>
    <property type="match status" value="1"/>
</dbReference>
<accession>A0A511V2Q4</accession>
<gene>
    <name evidence="2" type="ORF">CQU01_24160</name>
</gene>
<protein>
    <recommendedName>
        <fullName evidence="1">NERD domain-containing protein</fullName>
    </recommendedName>
</protein>
<evidence type="ECO:0000313" key="2">
    <source>
        <dbReference type="EMBL" id="GEN32178.1"/>
    </source>
</evidence>
<organism evidence="2 3">
    <name type="scientific">Cerasibacillus quisquiliarum</name>
    <dbReference type="NCBI Taxonomy" id="227865"/>
    <lineage>
        <taxon>Bacteria</taxon>
        <taxon>Bacillati</taxon>
        <taxon>Bacillota</taxon>
        <taxon>Bacilli</taxon>
        <taxon>Bacillales</taxon>
        <taxon>Bacillaceae</taxon>
        <taxon>Cerasibacillus</taxon>
    </lineage>
</organism>
<comment type="caution">
    <text evidence="2">The sequence shown here is derived from an EMBL/GenBank/DDBJ whole genome shotgun (WGS) entry which is preliminary data.</text>
</comment>
<dbReference type="EMBL" id="BJXW01000033">
    <property type="protein sequence ID" value="GEN32178.1"/>
    <property type="molecule type" value="Genomic_DNA"/>
</dbReference>
<proteinExistence type="predicted"/>
<dbReference type="PROSITE" id="PS50965">
    <property type="entry name" value="NERD"/>
    <property type="match status" value="1"/>
</dbReference>
<name>A0A511V2Q4_9BACI</name>
<reference evidence="2 3" key="1">
    <citation type="submission" date="2019-07" db="EMBL/GenBank/DDBJ databases">
        <title>Whole genome shotgun sequence of Cerasibacillus quisquiliarum NBRC 102429.</title>
        <authorList>
            <person name="Hosoyama A."/>
            <person name="Uohara A."/>
            <person name="Ohji S."/>
            <person name="Ichikawa N."/>
        </authorList>
    </citation>
    <scope>NUCLEOTIDE SEQUENCE [LARGE SCALE GENOMIC DNA]</scope>
    <source>
        <strain evidence="2 3">NBRC 102429</strain>
    </source>
</reference>
<evidence type="ECO:0000313" key="3">
    <source>
        <dbReference type="Proteomes" id="UP000321491"/>
    </source>
</evidence>
<dbReference type="RefSeq" id="WP_146938536.1">
    <property type="nucleotide sequence ID" value="NZ_BJXW01000033.1"/>
</dbReference>
<keyword evidence="3" id="KW-1185">Reference proteome</keyword>
<dbReference type="AlphaFoldDB" id="A0A511V2Q4"/>
<feature type="domain" description="NERD" evidence="1">
    <location>
        <begin position="39"/>
        <end position="151"/>
    </location>
</feature>
<sequence length="312" mass="37118">MTDNKWQLERSKTLKKMQLLFPRMTFSKQEKQIFHKQMKGYHGENKFYNLLKYNLPENALILNDLLLKSNHSLFQIDHLLVNANTIFHFEIKNFEGEYYINNNLWYVKATQKEIRNPLLQLEKSSYLLRHLVQQLGYNIRVKSYLVFINPEFTLFQLPLNLPIIMPTQLNRFVQKLNRSFSPPSQEQQRLVTDLEKLNNTHSSFEQIPNYTFKKLKKGILCPTCFSFLDRHTLRTLICKNCGFNEIVKHAILRNIKEFNLLFPNKNITTNIICEWCGNIFPKSTIRKVLSKNLILVKTGRHSYYDIKNIVEN</sequence>